<dbReference type="CDD" id="cd09001">
    <property type="entry name" value="GH43_FsAxh1-like"/>
    <property type="match status" value="1"/>
</dbReference>
<feature type="domain" description="Beta-xylosidase C-terminal Concanavalin A-like" evidence="7">
    <location>
        <begin position="324"/>
        <end position="506"/>
    </location>
</feature>
<keyword evidence="9" id="KW-1185">Reference proteome</keyword>
<dbReference type="InterPro" id="IPR023296">
    <property type="entry name" value="Glyco_hydro_beta-prop_sf"/>
</dbReference>
<evidence type="ECO:0000256" key="3">
    <source>
        <dbReference type="ARBA" id="ARBA00023295"/>
    </source>
</evidence>
<dbReference type="SUPFAM" id="SSF75005">
    <property type="entry name" value="Arabinanase/levansucrase/invertase"/>
    <property type="match status" value="1"/>
</dbReference>
<evidence type="ECO:0000256" key="5">
    <source>
        <dbReference type="PIRSR" id="PIRSR606710-2"/>
    </source>
</evidence>
<comment type="caution">
    <text evidence="8">The sequence shown here is derived from an EMBL/GenBank/DDBJ whole genome shotgun (WGS) entry which is preliminary data.</text>
</comment>
<dbReference type="Pfam" id="PF04616">
    <property type="entry name" value="Glyco_hydro_43"/>
    <property type="match status" value="1"/>
</dbReference>
<evidence type="ECO:0000256" key="6">
    <source>
        <dbReference type="RuleBase" id="RU361187"/>
    </source>
</evidence>
<keyword evidence="2 6" id="KW-0378">Hydrolase</keyword>
<dbReference type="InterPro" id="IPR013320">
    <property type="entry name" value="ConA-like_dom_sf"/>
</dbReference>
<evidence type="ECO:0000256" key="4">
    <source>
        <dbReference type="PIRSR" id="PIRSR606710-1"/>
    </source>
</evidence>
<name>A0A2A3YJJ6_9MICO</name>
<dbReference type="InterPro" id="IPR006710">
    <property type="entry name" value="Glyco_hydro_43"/>
</dbReference>
<feature type="site" description="Important for catalytic activity, responsible for pKa modulation of the active site Glu and correct orientation of both the proton donor and substrate" evidence="5">
    <location>
        <position position="123"/>
    </location>
</feature>
<evidence type="ECO:0000313" key="8">
    <source>
        <dbReference type="EMBL" id="PCC39480.1"/>
    </source>
</evidence>
<evidence type="ECO:0000259" key="7">
    <source>
        <dbReference type="Pfam" id="PF17851"/>
    </source>
</evidence>
<dbReference type="Gene3D" id="2.115.10.20">
    <property type="entry name" value="Glycosyl hydrolase domain, family 43"/>
    <property type="match status" value="1"/>
</dbReference>
<dbReference type="InterPro" id="IPR051795">
    <property type="entry name" value="Glycosyl_Hydrlase_43"/>
</dbReference>
<dbReference type="InterPro" id="IPR041542">
    <property type="entry name" value="GH43_C2"/>
</dbReference>
<dbReference type="Gene3D" id="2.60.120.200">
    <property type="match status" value="1"/>
</dbReference>
<dbReference type="Proteomes" id="UP000218598">
    <property type="component" value="Unassembled WGS sequence"/>
</dbReference>
<accession>A0A2A3YJJ6</accession>
<comment type="similarity">
    <text evidence="1 6">Belongs to the glycosyl hydrolase 43 family.</text>
</comment>
<evidence type="ECO:0000313" key="9">
    <source>
        <dbReference type="Proteomes" id="UP000218598"/>
    </source>
</evidence>
<evidence type="ECO:0000256" key="2">
    <source>
        <dbReference type="ARBA" id="ARBA00022801"/>
    </source>
</evidence>
<dbReference type="PANTHER" id="PTHR42812">
    <property type="entry name" value="BETA-XYLOSIDASE"/>
    <property type="match status" value="1"/>
</dbReference>
<dbReference type="PANTHER" id="PTHR42812:SF12">
    <property type="entry name" value="BETA-XYLOSIDASE-RELATED"/>
    <property type="match status" value="1"/>
</dbReference>
<dbReference type="SUPFAM" id="SSF49899">
    <property type="entry name" value="Concanavalin A-like lectins/glucanases"/>
    <property type="match status" value="1"/>
</dbReference>
<proteinExistence type="inferred from homology"/>
<dbReference type="OrthoDB" id="9801455at2"/>
<reference evidence="8 9" key="1">
    <citation type="journal article" date="2017" name="Elife">
        <title>Extensive horizontal gene transfer in cheese-associated bacteria.</title>
        <authorList>
            <person name="Bonham K.S."/>
            <person name="Wolfe B.E."/>
            <person name="Dutton R.J."/>
        </authorList>
    </citation>
    <scope>NUCLEOTIDE SEQUENCE [LARGE SCALE GENOMIC DNA]</scope>
    <source>
        <strain evidence="8 9">341_9</strain>
    </source>
</reference>
<gene>
    <name evidence="8" type="ORF">CIK66_09530</name>
</gene>
<evidence type="ECO:0000256" key="1">
    <source>
        <dbReference type="ARBA" id="ARBA00009865"/>
    </source>
</evidence>
<protein>
    <recommendedName>
        <fullName evidence="7">Beta-xylosidase C-terminal Concanavalin A-like domain-containing protein</fullName>
    </recommendedName>
</protein>
<sequence>MEHRANPVLDADWPDPDVIRVGDEFWMIASSFQRAPGLPVLRSTNLVDWEHVTNALPALVPAEHYALPRRGSGVWAPSLREHEGTFFLVYPDPDHGIFVLDAPHPAGPWSAPRLLLPGHGVIDPCPLWDDDGRAYLVHGWARSRARVKNRLSLLEVTPDLTAPLSTSQIIIDGAAIPDMLTLEGPKAYRHDGWYWIYAPAGGVADGYQLVFRSRDLRGPYEHRIVLEQDSTPVNGPHQGALVDDPAGGWWFVHFQDRGVFGRVTHVQPVQFDAEGWPHLGERIDDVRGRPVAVVPPLEGDAAAGAGAGADEDAPDALYREPRRSDDFRSAQLHPRWHWQANPQPHWWRTGTGRLDLAFAPSPRGDLRDQGAILCQQLPGQPSDWTVELSLPGVATSAAIGIERAGVVVLGSSYAWAGLWRDADGIALVHATMAADGADEVVSTHRLLSADPGVEAGVRLHLTVDAEGRVSFAASGVEIGQQDVLLSDWQATKGHWIGAEIGLFATVDSPMSHDLSERRAHFGPVTVRREGREA</sequence>
<feature type="active site" description="Proton acceptor" evidence="4">
    <location>
        <position position="15"/>
    </location>
</feature>
<dbReference type="AlphaFoldDB" id="A0A2A3YJJ6"/>
<keyword evidence="3 6" id="KW-0326">Glycosidase</keyword>
<dbReference type="GO" id="GO:0004553">
    <property type="term" value="F:hydrolase activity, hydrolyzing O-glycosyl compounds"/>
    <property type="evidence" value="ECO:0007669"/>
    <property type="project" value="InterPro"/>
</dbReference>
<dbReference type="GO" id="GO:0005975">
    <property type="term" value="P:carbohydrate metabolic process"/>
    <property type="evidence" value="ECO:0007669"/>
    <property type="project" value="InterPro"/>
</dbReference>
<dbReference type="EMBL" id="NRGR01000015">
    <property type="protein sequence ID" value="PCC39480.1"/>
    <property type="molecule type" value="Genomic_DNA"/>
</dbReference>
<dbReference type="RefSeq" id="WP_096197106.1">
    <property type="nucleotide sequence ID" value="NZ_BAAAIQ010000006.1"/>
</dbReference>
<organism evidence="8 9">
    <name type="scientific">Brachybacterium alimentarium</name>
    <dbReference type="NCBI Taxonomy" id="47845"/>
    <lineage>
        <taxon>Bacteria</taxon>
        <taxon>Bacillati</taxon>
        <taxon>Actinomycetota</taxon>
        <taxon>Actinomycetes</taxon>
        <taxon>Micrococcales</taxon>
        <taxon>Dermabacteraceae</taxon>
        <taxon>Brachybacterium</taxon>
    </lineage>
</organism>
<dbReference type="Pfam" id="PF17851">
    <property type="entry name" value="GH43_C2"/>
    <property type="match status" value="1"/>
</dbReference>
<feature type="active site" description="Proton donor" evidence="4">
    <location>
        <position position="183"/>
    </location>
</feature>